<evidence type="ECO:0000259" key="4">
    <source>
        <dbReference type="PROSITE" id="PS51832"/>
    </source>
</evidence>
<dbReference type="Gene3D" id="1.10.3210.10">
    <property type="entry name" value="Hypothetical protein af1432"/>
    <property type="match status" value="1"/>
</dbReference>
<dbReference type="InterPro" id="IPR001789">
    <property type="entry name" value="Sig_transdc_resp-reg_receiver"/>
</dbReference>
<organism evidence="5 6">
    <name type="scientific">Arenimonas maotaiensis</name>
    <dbReference type="NCBI Taxonomy" id="1446479"/>
    <lineage>
        <taxon>Bacteria</taxon>
        <taxon>Pseudomonadati</taxon>
        <taxon>Pseudomonadota</taxon>
        <taxon>Gammaproteobacteria</taxon>
        <taxon>Lysobacterales</taxon>
        <taxon>Lysobacteraceae</taxon>
        <taxon>Arenimonas</taxon>
    </lineage>
</organism>
<dbReference type="SUPFAM" id="SSF109604">
    <property type="entry name" value="HD-domain/PDEase-like"/>
    <property type="match status" value="1"/>
</dbReference>
<dbReference type="SMART" id="SM00471">
    <property type="entry name" value="HDc"/>
    <property type="match status" value="1"/>
</dbReference>
<dbReference type="Pfam" id="PF00072">
    <property type="entry name" value="Response_reg"/>
    <property type="match status" value="1"/>
</dbReference>
<dbReference type="GO" id="GO:0008081">
    <property type="term" value="F:phosphoric diester hydrolase activity"/>
    <property type="evidence" value="ECO:0007669"/>
    <property type="project" value="UniProtKB-ARBA"/>
</dbReference>
<protein>
    <submittedName>
        <fullName evidence="5">Two-component system response regulator</fullName>
    </submittedName>
</protein>
<keyword evidence="1" id="KW-0597">Phosphoprotein</keyword>
<dbReference type="Gene3D" id="3.40.50.2300">
    <property type="match status" value="1"/>
</dbReference>
<proteinExistence type="predicted"/>
<accession>A0A917CIW2</accession>
<dbReference type="InterPro" id="IPR011006">
    <property type="entry name" value="CheY-like_superfamily"/>
</dbReference>
<sequence length="375" mass="41751">MLDHELHSATVVVIDDMPANLRLLVSSLKAFGLKDVQAFSNSREGLQWLESHAWDLLVLDLDMPEPNGFAILERLGGRDRAGQPVIIASALSRVEDRRRGLQLGANDYIVKPLDIPELLLRVRNNLHLSRARHDLLQERDGLEDRVEEKTRQLRASFSSVVGMLTRAACYKDNETGAHLSRIGEYAALIARHLGETDEFVQNIRLTAPMHDIGKIGIPDLILNKPGALTEDERAIMMHHARIGYEILHEDEPISSLTFMAAEIALSHHERWDGTGYPKGLRGEAIPLSGRIVALCDVYDALCSKRVYKSAWDNEQIMAYFRENAGSQFDPKLVQALEALSGQMSEIFARLSDEEPPATGSIARIAASEQADPLRG</sequence>
<dbReference type="Pfam" id="PF13487">
    <property type="entry name" value="HD_5"/>
    <property type="match status" value="1"/>
</dbReference>
<dbReference type="PROSITE" id="PS51832">
    <property type="entry name" value="HD_GYP"/>
    <property type="match status" value="1"/>
</dbReference>
<dbReference type="CDD" id="cd00077">
    <property type="entry name" value="HDc"/>
    <property type="match status" value="1"/>
</dbReference>
<comment type="caution">
    <text evidence="5">The sequence shown here is derived from an EMBL/GenBank/DDBJ whole genome shotgun (WGS) entry which is preliminary data.</text>
</comment>
<dbReference type="InterPro" id="IPR003607">
    <property type="entry name" value="HD/PDEase_dom"/>
</dbReference>
<feature type="region of interest" description="Disordered" evidence="2">
    <location>
        <begin position="354"/>
        <end position="375"/>
    </location>
</feature>
<dbReference type="AlphaFoldDB" id="A0A917CIW2"/>
<dbReference type="PANTHER" id="PTHR45228:SF1">
    <property type="entry name" value="CYCLIC DI-GMP PHOSPHODIESTERASE TM_0186"/>
    <property type="match status" value="1"/>
</dbReference>
<gene>
    <name evidence="5" type="ORF">GCM10010960_08720</name>
</gene>
<dbReference type="RefSeq" id="WP_188448193.1">
    <property type="nucleotide sequence ID" value="NZ_BMFO01000002.1"/>
</dbReference>
<dbReference type="InterPro" id="IPR037522">
    <property type="entry name" value="HD_GYP_dom"/>
</dbReference>
<dbReference type="InterPro" id="IPR052020">
    <property type="entry name" value="Cyclic_di-GMP/3'3'-cGAMP_PDE"/>
</dbReference>
<evidence type="ECO:0000256" key="2">
    <source>
        <dbReference type="SAM" id="MobiDB-lite"/>
    </source>
</evidence>
<evidence type="ECO:0000313" key="5">
    <source>
        <dbReference type="EMBL" id="GGF89075.1"/>
    </source>
</evidence>
<reference evidence="5" key="2">
    <citation type="submission" date="2020-09" db="EMBL/GenBank/DDBJ databases">
        <authorList>
            <person name="Sun Q."/>
            <person name="Zhou Y."/>
        </authorList>
    </citation>
    <scope>NUCLEOTIDE SEQUENCE</scope>
    <source>
        <strain evidence="5">CGMCC 1.12726</strain>
    </source>
</reference>
<dbReference type="PANTHER" id="PTHR45228">
    <property type="entry name" value="CYCLIC DI-GMP PHOSPHODIESTERASE TM_0186-RELATED"/>
    <property type="match status" value="1"/>
</dbReference>
<dbReference type="GO" id="GO:0000160">
    <property type="term" value="P:phosphorelay signal transduction system"/>
    <property type="evidence" value="ECO:0007669"/>
    <property type="project" value="InterPro"/>
</dbReference>
<evidence type="ECO:0000256" key="1">
    <source>
        <dbReference type="PROSITE-ProRule" id="PRU00169"/>
    </source>
</evidence>
<name>A0A917CIW2_9GAMM</name>
<feature type="domain" description="HD-GYP" evidence="4">
    <location>
        <begin position="153"/>
        <end position="352"/>
    </location>
</feature>
<dbReference type="EMBL" id="BMFO01000002">
    <property type="protein sequence ID" value="GGF89075.1"/>
    <property type="molecule type" value="Genomic_DNA"/>
</dbReference>
<evidence type="ECO:0000259" key="3">
    <source>
        <dbReference type="PROSITE" id="PS50110"/>
    </source>
</evidence>
<dbReference type="SMART" id="SM00448">
    <property type="entry name" value="REC"/>
    <property type="match status" value="1"/>
</dbReference>
<reference evidence="5" key="1">
    <citation type="journal article" date="2014" name="Int. J. Syst. Evol. Microbiol.">
        <title>Complete genome sequence of Corynebacterium casei LMG S-19264T (=DSM 44701T), isolated from a smear-ripened cheese.</title>
        <authorList>
            <consortium name="US DOE Joint Genome Institute (JGI-PGF)"/>
            <person name="Walter F."/>
            <person name="Albersmeier A."/>
            <person name="Kalinowski J."/>
            <person name="Ruckert C."/>
        </authorList>
    </citation>
    <scope>NUCLEOTIDE SEQUENCE</scope>
    <source>
        <strain evidence="5">CGMCC 1.12726</strain>
    </source>
</reference>
<feature type="modified residue" description="4-aspartylphosphate" evidence="1">
    <location>
        <position position="60"/>
    </location>
</feature>
<feature type="domain" description="Response regulatory" evidence="3">
    <location>
        <begin position="10"/>
        <end position="126"/>
    </location>
</feature>
<dbReference type="SUPFAM" id="SSF52172">
    <property type="entry name" value="CheY-like"/>
    <property type="match status" value="1"/>
</dbReference>
<keyword evidence="6" id="KW-1185">Reference proteome</keyword>
<evidence type="ECO:0000313" key="6">
    <source>
        <dbReference type="Proteomes" id="UP000632858"/>
    </source>
</evidence>
<dbReference type="Proteomes" id="UP000632858">
    <property type="component" value="Unassembled WGS sequence"/>
</dbReference>
<dbReference type="PROSITE" id="PS50110">
    <property type="entry name" value="RESPONSE_REGULATORY"/>
    <property type="match status" value="1"/>
</dbReference>